<keyword evidence="6" id="KW-0931">ER-Golgi transport</keyword>
<dbReference type="GO" id="GO:0090110">
    <property type="term" value="P:COPII-coated vesicle cargo loading"/>
    <property type="evidence" value="ECO:0007669"/>
    <property type="project" value="TreeGrafter"/>
</dbReference>
<feature type="domain" description="Zinc finger Sec23/Sec24-type" evidence="12">
    <location>
        <begin position="342"/>
        <end position="380"/>
    </location>
</feature>
<evidence type="ECO:0000256" key="7">
    <source>
        <dbReference type="ARBA" id="ARBA00022927"/>
    </source>
</evidence>
<dbReference type="InterPro" id="IPR006895">
    <property type="entry name" value="Znf_Sec23_Sec24"/>
</dbReference>
<dbReference type="GO" id="GO:0070971">
    <property type="term" value="C:endoplasmic reticulum exit site"/>
    <property type="evidence" value="ECO:0007669"/>
    <property type="project" value="TreeGrafter"/>
</dbReference>
<proteinExistence type="inferred from homology"/>
<evidence type="ECO:0000256" key="1">
    <source>
        <dbReference type="ARBA" id="ARBA00004255"/>
    </source>
</evidence>
<reference evidence="16" key="1">
    <citation type="submission" date="2018-03" db="EMBL/GenBank/DDBJ databases">
        <authorList>
            <person name="Guldener U."/>
        </authorList>
    </citation>
    <scope>NUCLEOTIDE SEQUENCE</scope>
</reference>
<evidence type="ECO:0000256" key="3">
    <source>
        <dbReference type="ARBA" id="ARBA00004397"/>
    </source>
</evidence>
<protein>
    <submittedName>
        <fullName evidence="16">Related to COPII coated vesicle component SEC24</fullName>
    </submittedName>
</protein>
<accession>A0AAE8N8R3</accession>
<name>A0AAE8N8R3_9PEZI</name>
<comment type="similarity">
    <text evidence="4">Belongs to the SEC23/SEC24 family. SEC24 subfamily.</text>
</comment>
<gene>
    <name evidence="16" type="ORF">DNG_10288</name>
</gene>
<dbReference type="InterPro" id="IPR006900">
    <property type="entry name" value="Sec23/24_helical_dom"/>
</dbReference>
<dbReference type="Proteomes" id="UP001187682">
    <property type="component" value="Unassembled WGS sequence"/>
</dbReference>
<evidence type="ECO:0000256" key="2">
    <source>
        <dbReference type="ARBA" id="ARBA00004299"/>
    </source>
</evidence>
<keyword evidence="7" id="KW-0653">Protein transport</keyword>
<dbReference type="Pfam" id="PF04810">
    <property type="entry name" value="zf-Sec23_Sec24"/>
    <property type="match status" value="1"/>
</dbReference>
<feature type="domain" description="Gelsolin-like" evidence="11">
    <location>
        <begin position="902"/>
        <end position="943"/>
    </location>
</feature>
<evidence type="ECO:0000259" key="12">
    <source>
        <dbReference type="Pfam" id="PF04810"/>
    </source>
</evidence>
<comment type="subcellular location">
    <subcellularLocation>
        <location evidence="2">Cytoplasmic vesicle</location>
        <location evidence="2">COPII-coated vesicle membrane</location>
        <topology evidence="2">Peripheral membrane protein</topology>
        <orientation evidence="2">Cytoplasmic side</orientation>
    </subcellularLocation>
    <subcellularLocation>
        <location evidence="3">Endoplasmic reticulum membrane</location>
        <topology evidence="3">Peripheral membrane protein</topology>
        <orientation evidence="3">Cytoplasmic side</orientation>
    </subcellularLocation>
    <subcellularLocation>
        <location evidence="1">Golgi apparatus membrane</location>
        <topology evidence="1">Peripheral membrane protein</topology>
        <orientation evidence="1">Cytoplasmic side</orientation>
    </subcellularLocation>
</comment>
<evidence type="ECO:0000256" key="9">
    <source>
        <dbReference type="ARBA" id="ARBA00025471"/>
    </source>
</evidence>
<feature type="domain" description="Sec23/Sec24 trunk" evidence="13">
    <location>
        <begin position="420"/>
        <end position="666"/>
    </location>
</feature>
<dbReference type="GO" id="GO:0030127">
    <property type="term" value="C:COPII vesicle coat"/>
    <property type="evidence" value="ECO:0007669"/>
    <property type="project" value="InterPro"/>
</dbReference>
<evidence type="ECO:0000259" key="14">
    <source>
        <dbReference type="Pfam" id="PF04815"/>
    </source>
</evidence>
<dbReference type="InterPro" id="IPR012990">
    <property type="entry name" value="Beta-sandwich_Sec23_24"/>
</dbReference>
<keyword evidence="5" id="KW-0813">Transport</keyword>
<dbReference type="InterPro" id="IPR036180">
    <property type="entry name" value="Gelsolin-like_dom_sf"/>
</dbReference>
<feature type="compositionally biased region" description="Low complexity" evidence="10">
    <location>
        <begin position="116"/>
        <end position="128"/>
    </location>
</feature>
<feature type="compositionally biased region" description="Basic residues" evidence="10">
    <location>
        <begin position="137"/>
        <end position="147"/>
    </location>
</feature>
<dbReference type="GO" id="GO:0005789">
    <property type="term" value="C:endoplasmic reticulum membrane"/>
    <property type="evidence" value="ECO:0007669"/>
    <property type="project" value="UniProtKB-SubCell"/>
</dbReference>
<feature type="domain" description="Sec23/Sec24 helical" evidence="14">
    <location>
        <begin position="769"/>
        <end position="871"/>
    </location>
</feature>
<evidence type="ECO:0000259" key="13">
    <source>
        <dbReference type="Pfam" id="PF04811"/>
    </source>
</evidence>
<dbReference type="SUPFAM" id="SSF82754">
    <property type="entry name" value="C-terminal, gelsolin-like domain of Sec23/24"/>
    <property type="match status" value="1"/>
</dbReference>
<dbReference type="Pfam" id="PF04815">
    <property type="entry name" value="Sec23_helical"/>
    <property type="match status" value="1"/>
</dbReference>
<feature type="region of interest" description="Disordered" evidence="10">
    <location>
        <begin position="197"/>
        <end position="250"/>
    </location>
</feature>
<feature type="compositionally biased region" description="Polar residues" evidence="10">
    <location>
        <begin position="18"/>
        <end position="27"/>
    </location>
</feature>
<dbReference type="Pfam" id="PF00626">
    <property type="entry name" value="Gelsolin"/>
    <property type="match status" value="1"/>
</dbReference>
<dbReference type="InterPro" id="IPR036175">
    <property type="entry name" value="Sec23/24_helical_dom_sf"/>
</dbReference>
<sequence>MADYSMYHALGQPETDPNDPNRTTQPAAPQFNPPIAPQQYQQPDPYSAGPQRPYQQPAPYGAAPGQQQYQQAGPYGAAPSQLPYGAPAPAAPGQQPYGAPTSPGYLQQPPPPPGAAPGAEGLAAQLGGMSLGSGVHSVRKKKKDRHAHHIVDAPPSAASAFGAAPTPAAPAGLYGPGAGAPGGAQLLSPAIGSAASLSPSLQQGGQFGAPTSPGFPPPSLDSPGTAVPVSDSFGSAAGPATVSPDDLPSIPLMRDSTQQYFLRNMYPTFEKHVPPPASIFFRAFDQGNASPKFARLTMNSLPATSDGLSTTALPLGLVLQPLAPLASGELPVPVLDFGPTGPPRCRRCRAYINPFMMFQSGGNKFVCNLCSYPNDTPPEYFCATTPAGVRVDRDQRPELTRGTVEFAVPKEYWTREPVGLRWLFLIDVTQESYNKGFLEAFCEGVLSALYGGEDSEGEGEDGEPKRQIQDAKVGFVTYDKDIHFYNVKSSLEQAQMMIMPDIEDPFVPLSEGLFVDPIESKSVITSLLARLPTMFSTIKNPEPALLPALTAALSGLEATGGKIICSTAALPTWGPGRLFLRDDGQHPGGEVDKKLLTTEHPNWTKLSERMAAAGVGVDFFLASPTGGYLDVATIGHVSSSTGGETFYYPNFIGGRDNAKLASEIKHAVTRETGYQAVMKVRCSTGLQVSAYYGSFVQHTFGADLEIGVIDADKAISAAFTYDGKLDPKLDAHFQSALLYTTADGQRRVRCTNVIASVSESTRDCLKFVDQDAVYGILAREAITKLASTSNNFRDTRNWLTERTIDILAAHRKHFAAAGAPPGQLILPERLKEFAMYMLGLIKSRAFKGGNETSDRRVHELRMIQTMGPLELALYLYPRIIPIHNLEQGDGFVDSEMGELRIPPALRASFSKVETGGVYLVDNGQQILVWFHAQTSPELIADLFGPDFSTLQGLDAYTSSLPVLETHLNCQVRNIIEFLKTQRGSKAATLQLARQGIDGAEFEFARALVEDRNNEAQSYVDWLVHIHRSVQLELSGQRKAASGSEKSSTFAGLRPNYWAMQGV</sequence>
<dbReference type="AlphaFoldDB" id="A0AAE8N8R3"/>
<keyword evidence="17" id="KW-1185">Reference proteome</keyword>
<comment type="caution">
    <text evidence="16">The sequence shown here is derived from an EMBL/GenBank/DDBJ whole genome shotgun (WGS) entry which is preliminary data.</text>
</comment>
<dbReference type="InterPro" id="IPR007123">
    <property type="entry name" value="Gelsolin-like_dom"/>
</dbReference>
<dbReference type="SUPFAM" id="SSF82919">
    <property type="entry name" value="Zn-finger domain of Sec23/24"/>
    <property type="match status" value="1"/>
</dbReference>
<dbReference type="Gene3D" id="3.40.20.10">
    <property type="entry name" value="Severin"/>
    <property type="match status" value="1"/>
</dbReference>
<feature type="region of interest" description="Disordered" evidence="10">
    <location>
        <begin position="1"/>
        <end position="147"/>
    </location>
</feature>
<dbReference type="Gene3D" id="3.40.50.410">
    <property type="entry name" value="von Willebrand factor, type A domain"/>
    <property type="match status" value="1"/>
</dbReference>
<evidence type="ECO:0000259" key="11">
    <source>
        <dbReference type="Pfam" id="PF00626"/>
    </source>
</evidence>
<evidence type="ECO:0000256" key="10">
    <source>
        <dbReference type="SAM" id="MobiDB-lite"/>
    </source>
</evidence>
<dbReference type="GO" id="GO:0000139">
    <property type="term" value="C:Golgi membrane"/>
    <property type="evidence" value="ECO:0007669"/>
    <property type="project" value="UniProtKB-SubCell"/>
</dbReference>
<dbReference type="GO" id="GO:0008270">
    <property type="term" value="F:zinc ion binding"/>
    <property type="evidence" value="ECO:0007669"/>
    <property type="project" value="InterPro"/>
</dbReference>
<evidence type="ECO:0000313" key="17">
    <source>
        <dbReference type="Proteomes" id="UP001187682"/>
    </source>
</evidence>
<dbReference type="InterPro" id="IPR036465">
    <property type="entry name" value="vWFA_dom_sf"/>
</dbReference>
<feature type="domain" description="Sec23/Sec24 beta-sandwich" evidence="15">
    <location>
        <begin position="673"/>
        <end position="757"/>
    </location>
</feature>
<feature type="compositionally biased region" description="Low complexity" evidence="10">
    <location>
        <begin position="48"/>
        <end position="107"/>
    </location>
</feature>
<dbReference type="SUPFAM" id="SSF53300">
    <property type="entry name" value="vWA-like"/>
    <property type="match status" value="1"/>
</dbReference>
<evidence type="ECO:0000256" key="4">
    <source>
        <dbReference type="ARBA" id="ARBA00008334"/>
    </source>
</evidence>
<dbReference type="EMBL" id="ONZQ02000022">
    <property type="protein sequence ID" value="SPO07593.1"/>
    <property type="molecule type" value="Genomic_DNA"/>
</dbReference>
<dbReference type="Pfam" id="PF08033">
    <property type="entry name" value="Sec23_BS"/>
    <property type="match status" value="1"/>
</dbReference>
<organism evidence="16 17">
    <name type="scientific">Cephalotrichum gorgonifer</name>
    <dbReference type="NCBI Taxonomy" id="2041049"/>
    <lineage>
        <taxon>Eukaryota</taxon>
        <taxon>Fungi</taxon>
        <taxon>Dikarya</taxon>
        <taxon>Ascomycota</taxon>
        <taxon>Pezizomycotina</taxon>
        <taxon>Sordariomycetes</taxon>
        <taxon>Hypocreomycetidae</taxon>
        <taxon>Microascales</taxon>
        <taxon>Microascaceae</taxon>
        <taxon>Cephalotrichum</taxon>
    </lineage>
</organism>
<dbReference type="InterPro" id="IPR050550">
    <property type="entry name" value="SEC23_SEC24_subfamily"/>
</dbReference>
<dbReference type="GO" id="GO:0006886">
    <property type="term" value="P:intracellular protein transport"/>
    <property type="evidence" value="ECO:0007669"/>
    <property type="project" value="InterPro"/>
</dbReference>
<evidence type="ECO:0000256" key="6">
    <source>
        <dbReference type="ARBA" id="ARBA00022892"/>
    </source>
</evidence>
<comment type="function">
    <text evidence="9">Component of the coat protein complex II (COPII) which promotes the formation of transport vesicles from the endoplasmic reticulum (ER). The coat has two main functions, the physical deformation of the endoplasmic reticulum membrane into vesicles and the selection of cargo molecules.</text>
</comment>
<dbReference type="PANTHER" id="PTHR13803:SF4">
    <property type="entry name" value="SECRETORY 24CD, ISOFORM C"/>
    <property type="match status" value="1"/>
</dbReference>
<keyword evidence="8" id="KW-0968">Cytoplasmic vesicle</keyword>
<dbReference type="Pfam" id="PF04811">
    <property type="entry name" value="Sec23_trunk"/>
    <property type="match status" value="1"/>
</dbReference>
<dbReference type="InterPro" id="IPR006896">
    <property type="entry name" value="Sec23/24_trunk_dom"/>
</dbReference>
<dbReference type="SUPFAM" id="SSF81811">
    <property type="entry name" value="Helical domain of Sec23/24"/>
    <property type="match status" value="1"/>
</dbReference>
<evidence type="ECO:0000256" key="8">
    <source>
        <dbReference type="ARBA" id="ARBA00023329"/>
    </source>
</evidence>
<dbReference type="InterPro" id="IPR029006">
    <property type="entry name" value="ADF-H/Gelsolin-like_dom_sf"/>
</dbReference>
<evidence type="ECO:0000256" key="5">
    <source>
        <dbReference type="ARBA" id="ARBA00022448"/>
    </source>
</evidence>
<dbReference type="Gene3D" id="2.30.30.380">
    <property type="entry name" value="Zn-finger domain of Sec23/24"/>
    <property type="match status" value="1"/>
</dbReference>
<evidence type="ECO:0000259" key="15">
    <source>
        <dbReference type="Pfam" id="PF08033"/>
    </source>
</evidence>
<dbReference type="SUPFAM" id="SSF81995">
    <property type="entry name" value="beta-sandwich domain of Sec23/24"/>
    <property type="match status" value="1"/>
</dbReference>
<dbReference type="InterPro" id="IPR036174">
    <property type="entry name" value="Znf_Sec23_Sec24_sf"/>
</dbReference>
<dbReference type="Gene3D" id="1.20.120.730">
    <property type="entry name" value="Sec23/Sec24 helical domain"/>
    <property type="match status" value="1"/>
</dbReference>
<dbReference type="PANTHER" id="PTHR13803">
    <property type="entry name" value="SEC24-RELATED PROTEIN"/>
    <property type="match status" value="1"/>
</dbReference>
<evidence type="ECO:0000313" key="16">
    <source>
        <dbReference type="EMBL" id="SPO07593.1"/>
    </source>
</evidence>
<dbReference type="Gene3D" id="2.60.40.1670">
    <property type="entry name" value="beta-sandwich domain of Sec23/24"/>
    <property type="match status" value="1"/>
</dbReference>
<dbReference type="GO" id="GO:0000149">
    <property type="term" value="F:SNARE binding"/>
    <property type="evidence" value="ECO:0007669"/>
    <property type="project" value="TreeGrafter"/>
</dbReference>